<dbReference type="EMBL" id="JAHOPB010000001">
    <property type="protein sequence ID" value="MBU8873757.1"/>
    <property type="molecule type" value="Genomic_DNA"/>
</dbReference>
<dbReference type="PANTHER" id="PTHR42905:SF2">
    <property type="entry name" value="PHOSPHOENOLPYRUVATE CARBOXYLASE FAMILY PROTEIN"/>
    <property type="match status" value="1"/>
</dbReference>
<evidence type="ECO:0000313" key="2">
    <source>
        <dbReference type="Proteomes" id="UP000727907"/>
    </source>
</evidence>
<organism evidence="1 2">
    <name type="scientific">Reyranella humidisoli</name>
    <dbReference type="NCBI Taxonomy" id="2849149"/>
    <lineage>
        <taxon>Bacteria</taxon>
        <taxon>Pseudomonadati</taxon>
        <taxon>Pseudomonadota</taxon>
        <taxon>Alphaproteobacteria</taxon>
        <taxon>Hyphomicrobiales</taxon>
        <taxon>Reyranellaceae</taxon>
        <taxon>Reyranella</taxon>
    </lineage>
</organism>
<dbReference type="PANTHER" id="PTHR42905">
    <property type="entry name" value="PHOSPHOENOLPYRUVATE CARBOXYLASE"/>
    <property type="match status" value="1"/>
</dbReference>
<keyword evidence="1" id="KW-0456">Lyase</keyword>
<gene>
    <name evidence="1" type="ORF">KQ910_08280</name>
</gene>
<reference evidence="1 2" key="1">
    <citation type="submission" date="2021-06" db="EMBL/GenBank/DDBJ databases">
        <authorList>
            <person name="Lee D.H."/>
        </authorList>
    </citation>
    <scope>NUCLEOTIDE SEQUENCE [LARGE SCALE GENOMIC DNA]</scope>
    <source>
        <strain evidence="1 2">MMS21-HV4-11</strain>
    </source>
</reference>
<keyword evidence="2" id="KW-1185">Reference proteome</keyword>
<name>A0ABS6IGN6_9HYPH</name>
<accession>A0ABS6IGN6</accession>
<dbReference type="RefSeq" id="WP_216958207.1">
    <property type="nucleotide sequence ID" value="NZ_JAHOPB010000001.1"/>
</dbReference>
<evidence type="ECO:0000313" key="1">
    <source>
        <dbReference type="EMBL" id="MBU8873757.1"/>
    </source>
</evidence>
<proteinExistence type="predicted"/>
<protein>
    <submittedName>
        <fullName evidence="1">Isocitrate lyase/PEP mutase family protein</fullName>
    </submittedName>
</protein>
<dbReference type="Proteomes" id="UP000727907">
    <property type="component" value="Unassembled WGS sequence"/>
</dbReference>
<dbReference type="InterPro" id="IPR039556">
    <property type="entry name" value="ICL/PEPM"/>
</dbReference>
<dbReference type="GO" id="GO:0016829">
    <property type="term" value="F:lyase activity"/>
    <property type="evidence" value="ECO:0007669"/>
    <property type="project" value="UniProtKB-KW"/>
</dbReference>
<dbReference type="CDD" id="cd00377">
    <property type="entry name" value="ICL_PEPM"/>
    <property type="match status" value="1"/>
</dbReference>
<sequence length="288" mass="29871">MTSAPQGLRALLAEPGLVVMPAVWDGLTAKLTYGEGFKTAFLSGSCVAASRLGGPDLDLVSFGEMFDSFNMVHSAAPDLLVLADGDHGYGNAMNVQRTVSAYGRAGAAAVLIEDKITPRALTAAGKPCLPREEARMKIRAAVQAAKESGILVLARTDCRPTQGIDEAVARIEMYVEEGADILFLDSPADDEEIRRGVAAAKGRPSFAVLSPGAPRATPSQTEALKLGFKIGTYPTGMLSPAAAGMKAGLAALKAGEAESKSALSPADLRATLGYADYDTAAKPFIVKA</sequence>
<dbReference type="Pfam" id="PF13714">
    <property type="entry name" value="PEP_mutase"/>
    <property type="match status" value="1"/>
</dbReference>
<comment type="caution">
    <text evidence="1">The sequence shown here is derived from an EMBL/GenBank/DDBJ whole genome shotgun (WGS) entry which is preliminary data.</text>
</comment>